<dbReference type="AlphaFoldDB" id="A0AAP0G435"/>
<accession>A0AAP0G435</accession>
<proteinExistence type="predicted"/>
<dbReference type="InterPro" id="IPR046796">
    <property type="entry name" value="Transposase_32_dom"/>
</dbReference>
<name>A0AAP0G435_9ASPA</name>
<dbReference type="Proteomes" id="UP001418222">
    <property type="component" value="Unassembled WGS sequence"/>
</dbReference>
<gene>
    <name evidence="2" type="ORF">KSP39_PZI013934</name>
</gene>
<evidence type="ECO:0000313" key="2">
    <source>
        <dbReference type="EMBL" id="KAK8936226.1"/>
    </source>
</evidence>
<reference evidence="2 3" key="1">
    <citation type="journal article" date="2022" name="Nat. Plants">
        <title>Genomes of leafy and leafless Platanthera orchids illuminate the evolution of mycoheterotrophy.</title>
        <authorList>
            <person name="Li M.H."/>
            <person name="Liu K.W."/>
            <person name="Li Z."/>
            <person name="Lu H.C."/>
            <person name="Ye Q.L."/>
            <person name="Zhang D."/>
            <person name="Wang J.Y."/>
            <person name="Li Y.F."/>
            <person name="Zhong Z.M."/>
            <person name="Liu X."/>
            <person name="Yu X."/>
            <person name="Liu D.K."/>
            <person name="Tu X.D."/>
            <person name="Liu B."/>
            <person name="Hao Y."/>
            <person name="Liao X.Y."/>
            <person name="Jiang Y.T."/>
            <person name="Sun W.H."/>
            <person name="Chen J."/>
            <person name="Chen Y.Q."/>
            <person name="Ai Y."/>
            <person name="Zhai J.W."/>
            <person name="Wu S.S."/>
            <person name="Zhou Z."/>
            <person name="Hsiao Y.Y."/>
            <person name="Wu W.L."/>
            <person name="Chen Y.Y."/>
            <person name="Lin Y.F."/>
            <person name="Hsu J.L."/>
            <person name="Li C.Y."/>
            <person name="Wang Z.W."/>
            <person name="Zhao X."/>
            <person name="Zhong W.Y."/>
            <person name="Ma X.K."/>
            <person name="Ma L."/>
            <person name="Huang J."/>
            <person name="Chen G.Z."/>
            <person name="Huang M.Z."/>
            <person name="Huang L."/>
            <person name="Peng D.H."/>
            <person name="Luo Y.B."/>
            <person name="Zou S.Q."/>
            <person name="Chen S.P."/>
            <person name="Lan S."/>
            <person name="Tsai W.C."/>
            <person name="Van de Peer Y."/>
            <person name="Liu Z.J."/>
        </authorList>
    </citation>
    <scope>NUCLEOTIDE SEQUENCE [LARGE SCALE GENOMIC DNA]</scope>
    <source>
        <strain evidence="2">Lor287</strain>
    </source>
</reference>
<protein>
    <recommendedName>
        <fullName evidence="1">Putative plant transposon protein domain-containing protein</fullName>
    </recommendedName>
</protein>
<dbReference type="Pfam" id="PF20167">
    <property type="entry name" value="Transposase_32"/>
    <property type="match status" value="1"/>
</dbReference>
<evidence type="ECO:0000259" key="1">
    <source>
        <dbReference type="Pfam" id="PF20167"/>
    </source>
</evidence>
<comment type="caution">
    <text evidence="2">The sequence shown here is derived from an EMBL/GenBank/DDBJ whole genome shotgun (WGS) entry which is preliminary data.</text>
</comment>
<sequence>MASRKKGKGKEIVRKSQKFLSDEAAQRFHSLQSIPPIYERGFKMEKRGWSIGYVGQIQAMGWETFCHPRTEAVLPWVYEFYANAPVAESRTVFVRGKKVNFSASAINSFFDLDDSIGPDHTTMLSSTPKADMTAVICSVLGPDWVSTKENALHSTCLSREAKVWLHFVNTSLLPTRHLNHVQLDRIALIFCIIKGIKVNIGRIISRLIWTKVNDKKMKHIWFPTTITELCRAAGVELGEGDLITQVDRHITETVVNVNIKVPSELPRKPSKLKAVCAAKPPKSKVVAPKRISIPVVDNGTDPDAMSEQLEYLKAYHRCQFVYFNSRLDYICENQAKLMQKAHIPVTEPNYDLGLAKSKSVEVGVAYSYQLSES</sequence>
<evidence type="ECO:0000313" key="3">
    <source>
        <dbReference type="Proteomes" id="UP001418222"/>
    </source>
</evidence>
<keyword evidence="3" id="KW-1185">Reference proteome</keyword>
<feature type="domain" description="Putative plant transposon protein" evidence="1">
    <location>
        <begin position="59"/>
        <end position="235"/>
    </location>
</feature>
<organism evidence="2 3">
    <name type="scientific">Platanthera zijinensis</name>
    <dbReference type="NCBI Taxonomy" id="2320716"/>
    <lineage>
        <taxon>Eukaryota</taxon>
        <taxon>Viridiplantae</taxon>
        <taxon>Streptophyta</taxon>
        <taxon>Embryophyta</taxon>
        <taxon>Tracheophyta</taxon>
        <taxon>Spermatophyta</taxon>
        <taxon>Magnoliopsida</taxon>
        <taxon>Liliopsida</taxon>
        <taxon>Asparagales</taxon>
        <taxon>Orchidaceae</taxon>
        <taxon>Orchidoideae</taxon>
        <taxon>Orchideae</taxon>
        <taxon>Orchidinae</taxon>
        <taxon>Platanthera</taxon>
    </lineage>
</organism>
<dbReference type="EMBL" id="JBBWWQ010000011">
    <property type="protein sequence ID" value="KAK8936226.1"/>
    <property type="molecule type" value="Genomic_DNA"/>
</dbReference>